<feature type="non-terminal residue" evidence="2">
    <location>
        <position position="152"/>
    </location>
</feature>
<feature type="region of interest" description="Disordered" evidence="1">
    <location>
        <begin position="57"/>
        <end position="82"/>
    </location>
</feature>
<sequence>MLGVAAGTVFRYMEWEYEGYLVDMLEDGQDAQGMVTAKTVEQRTPPDEEECYLDTTTENTMPEIDDDAFDMDGHEMDNEHDMDDDDDWLGYRCVVTVSFGAEEYNVCDSQSCRFWAEEEEARAFCDEYTVGTPADFTFIDHAECERDNGKLG</sequence>
<keyword evidence="3" id="KW-1185">Reference proteome</keyword>
<proteinExistence type="predicted"/>
<accession>A0A9K3CSZ3</accession>
<evidence type="ECO:0000313" key="2">
    <source>
        <dbReference type="EMBL" id="GIQ81580.1"/>
    </source>
</evidence>
<gene>
    <name evidence="2" type="ORF">KIPB_002559</name>
</gene>
<dbReference type="AlphaFoldDB" id="A0A9K3CSZ3"/>
<dbReference type="EMBL" id="BDIP01000432">
    <property type="protein sequence ID" value="GIQ81580.1"/>
    <property type="molecule type" value="Genomic_DNA"/>
</dbReference>
<evidence type="ECO:0000256" key="1">
    <source>
        <dbReference type="SAM" id="MobiDB-lite"/>
    </source>
</evidence>
<protein>
    <submittedName>
        <fullName evidence="2">Uncharacterized protein</fullName>
    </submittedName>
</protein>
<organism evidence="2 3">
    <name type="scientific">Kipferlia bialata</name>
    <dbReference type="NCBI Taxonomy" id="797122"/>
    <lineage>
        <taxon>Eukaryota</taxon>
        <taxon>Metamonada</taxon>
        <taxon>Carpediemonas-like organisms</taxon>
        <taxon>Kipferlia</taxon>
    </lineage>
</organism>
<dbReference type="Proteomes" id="UP000265618">
    <property type="component" value="Unassembled WGS sequence"/>
</dbReference>
<comment type="caution">
    <text evidence="2">The sequence shown here is derived from an EMBL/GenBank/DDBJ whole genome shotgun (WGS) entry which is preliminary data.</text>
</comment>
<evidence type="ECO:0000313" key="3">
    <source>
        <dbReference type="Proteomes" id="UP000265618"/>
    </source>
</evidence>
<name>A0A9K3CSZ3_9EUKA</name>
<reference evidence="2 3" key="1">
    <citation type="journal article" date="2018" name="PLoS ONE">
        <title>The draft genome of Kipferlia bialata reveals reductive genome evolution in fornicate parasites.</title>
        <authorList>
            <person name="Tanifuji G."/>
            <person name="Takabayashi S."/>
            <person name="Kume K."/>
            <person name="Takagi M."/>
            <person name="Nakayama T."/>
            <person name="Kamikawa R."/>
            <person name="Inagaki Y."/>
            <person name="Hashimoto T."/>
        </authorList>
    </citation>
    <scope>NUCLEOTIDE SEQUENCE [LARGE SCALE GENOMIC DNA]</scope>
    <source>
        <strain evidence="2">NY0173</strain>
    </source>
</reference>